<keyword evidence="9" id="KW-1185">Reference proteome</keyword>
<evidence type="ECO:0000313" key="9">
    <source>
        <dbReference type="Proteomes" id="UP001247307"/>
    </source>
</evidence>
<dbReference type="InterPro" id="IPR038766">
    <property type="entry name" value="Membrane_comp_ABC_pdt"/>
</dbReference>
<dbReference type="PANTHER" id="PTHR30287">
    <property type="entry name" value="MEMBRANE COMPONENT OF PREDICTED ABC SUPERFAMILY METABOLITE UPTAKE TRANSPORTER"/>
    <property type="match status" value="1"/>
</dbReference>
<keyword evidence="5 6" id="KW-0472">Membrane</keyword>
<accession>A0AAE3YIH6</accession>
<feature type="transmembrane region" description="Helical" evidence="6">
    <location>
        <begin position="370"/>
        <end position="389"/>
    </location>
</feature>
<feature type="domain" description="ABC3 transporter permease C-terminal" evidence="7">
    <location>
        <begin position="234"/>
        <end position="338"/>
    </location>
</feature>
<feature type="transmembrane region" description="Helical" evidence="6">
    <location>
        <begin position="395"/>
        <end position="414"/>
    </location>
</feature>
<reference evidence="8" key="1">
    <citation type="submission" date="2023-07" db="EMBL/GenBank/DDBJ databases">
        <title>Sequencing the genomes of 1000 actinobacteria strains.</title>
        <authorList>
            <person name="Klenk H.-P."/>
        </authorList>
    </citation>
    <scope>NUCLEOTIDE SEQUENCE</scope>
    <source>
        <strain evidence="8">DSM 13988</strain>
    </source>
</reference>
<evidence type="ECO:0000256" key="3">
    <source>
        <dbReference type="ARBA" id="ARBA00022692"/>
    </source>
</evidence>
<evidence type="ECO:0000256" key="1">
    <source>
        <dbReference type="ARBA" id="ARBA00004651"/>
    </source>
</evidence>
<comment type="subcellular location">
    <subcellularLocation>
        <location evidence="1">Cell membrane</location>
        <topology evidence="1">Multi-pass membrane protein</topology>
    </subcellularLocation>
</comment>
<evidence type="ECO:0000256" key="5">
    <source>
        <dbReference type="ARBA" id="ARBA00023136"/>
    </source>
</evidence>
<feature type="transmembrane region" description="Helical" evidence="6">
    <location>
        <begin position="784"/>
        <end position="807"/>
    </location>
</feature>
<dbReference type="Pfam" id="PF02687">
    <property type="entry name" value="FtsX"/>
    <property type="match status" value="2"/>
</dbReference>
<dbReference type="Proteomes" id="UP001247307">
    <property type="component" value="Unassembled WGS sequence"/>
</dbReference>
<keyword evidence="3 6" id="KW-0812">Transmembrane</keyword>
<dbReference type="GO" id="GO:0005886">
    <property type="term" value="C:plasma membrane"/>
    <property type="evidence" value="ECO:0007669"/>
    <property type="project" value="UniProtKB-SubCell"/>
</dbReference>
<evidence type="ECO:0000256" key="2">
    <source>
        <dbReference type="ARBA" id="ARBA00022475"/>
    </source>
</evidence>
<feature type="transmembrane region" description="Helical" evidence="6">
    <location>
        <begin position="687"/>
        <end position="713"/>
    </location>
</feature>
<comment type="caution">
    <text evidence="8">The sequence shown here is derived from an EMBL/GenBank/DDBJ whole genome shotgun (WGS) entry which is preliminary data.</text>
</comment>
<organism evidence="8 9">
    <name type="scientific">Falsarthrobacter nasiphocae</name>
    <dbReference type="NCBI Taxonomy" id="189863"/>
    <lineage>
        <taxon>Bacteria</taxon>
        <taxon>Bacillati</taxon>
        <taxon>Actinomycetota</taxon>
        <taxon>Actinomycetes</taxon>
        <taxon>Micrococcales</taxon>
        <taxon>Micrococcaceae</taxon>
        <taxon>Falsarthrobacter</taxon>
    </lineage>
</organism>
<dbReference type="InterPro" id="IPR003838">
    <property type="entry name" value="ABC3_permease_C"/>
</dbReference>
<feature type="transmembrane region" description="Helical" evidence="6">
    <location>
        <begin position="232"/>
        <end position="254"/>
    </location>
</feature>
<dbReference type="EMBL" id="JAVDUI010000001">
    <property type="protein sequence ID" value="MDR6892820.1"/>
    <property type="molecule type" value="Genomic_DNA"/>
</dbReference>
<keyword evidence="2" id="KW-1003">Cell membrane</keyword>
<feature type="transmembrane region" description="Helical" evidence="6">
    <location>
        <begin position="734"/>
        <end position="764"/>
    </location>
</feature>
<evidence type="ECO:0000259" key="7">
    <source>
        <dbReference type="Pfam" id="PF02687"/>
    </source>
</evidence>
<protein>
    <submittedName>
        <fullName evidence="8">ABC transport system permease protein</fullName>
    </submittedName>
</protein>
<dbReference type="PANTHER" id="PTHR30287:SF2">
    <property type="entry name" value="BLL1001 PROTEIN"/>
    <property type="match status" value="1"/>
</dbReference>
<dbReference type="RefSeq" id="WP_309852446.1">
    <property type="nucleotide sequence ID" value="NZ_BAAAIU010000004.1"/>
</dbReference>
<evidence type="ECO:0000313" key="8">
    <source>
        <dbReference type="EMBL" id="MDR6892820.1"/>
    </source>
</evidence>
<feature type="transmembrane region" description="Helical" evidence="6">
    <location>
        <begin position="453"/>
        <end position="472"/>
    </location>
</feature>
<sequence length="821" mass="83664">MIPVLLAGLRANVKRWGALGAVIALAVAFLTVSIGVGTLITGKSVRDARAEIAGAGVVVESETAAGLAAATKDATARGAETFLQRTEGRVLRTEARDILLRASPVRPERFHPQTVSAGRLPSARGEIVLPENIARSAGVEVGGTVTLVSPEPVAYRLVGTVPDARIGLPPAILAPSDFAPVDESVAIGALLLVAGGESASMSTTRQYTVQSPDFIAERAGDASMGRASTAPFLLFAVIALVVAVVVISTTMSVLTARRAKELALLRLVGASRRAVAGGVLLEALILGAAASAVGLGIGVGVLGIAVLAVPELAGVSFIPPFVLLGAAWGLGVLATSVGARPAVRLAGAVRPLQAVSDDASRLEEESRSRLWPWLAAAACVAGLAGTWGLAVRHALIPATLLGAASALASLPVFVRMAPRLTAVLLRAVRRSPAARLAAGGVQASPRRAGSTSAALFIGVTLVTMMLTAVSTGRDIAFKALDHDAPFDVTVGLADYSGVATGPGEDTTPAGQEPTLRKIALAPGALERIRALPGVAGADVLKPVWKGEPTEPVAQRIVYALPAEIGTVARGDISHLKDGEIYGVGVNEDADSLPKRLSGPGGSIDVGTPIRAGMGTEFLAVTHGTAAQLGSVTVPNTPDMLAVRLTEGLDAEAIGRVRAQIATIVGVDRQQVSGAAEQRRLVDEGLNVLLGIALSLLGISVVIALMGVADSLTLSQLERSREVSLLRALGMSRRGVAGIVTWESLGITAAALIAGLPLGVFYGWAGAVAAVPYDTLDSGSPVLNWQWIVVTVLGGLIVALASSMLPALRSARVTPSEGLSAP</sequence>
<feature type="transmembrane region" description="Helical" evidence="6">
    <location>
        <begin position="314"/>
        <end position="334"/>
    </location>
</feature>
<evidence type="ECO:0000256" key="4">
    <source>
        <dbReference type="ARBA" id="ARBA00022989"/>
    </source>
</evidence>
<keyword evidence="4 6" id="KW-1133">Transmembrane helix</keyword>
<dbReference type="AlphaFoldDB" id="A0AAE3YIH6"/>
<feature type="transmembrane region" description="Helical" evidence="6">
    <location>
        <begin position="16"/>
        <end position="40"/>
    </location>
</feature>
<name>A0AAE3YIH6_9MICC</name>
<feature type="domain" description="ABC3 transporter permease C-terminal" evidence="7">
    <location>
        <begin position="695"/>
        <end position="814"/>
    </location>
</feature>
<evidence type="ECO:0000256" key="6">
    <source>
        <dbReference type="SAM" id="Phobius"/>
    </source>
</evidence>
<gene>
    <name evidence="8" type="ORF">J2S35_001760</name>
</gene>
<proteinExistence type="predicted"/>
<feature type="transmembrane region" description="Helical" evidence="6">
    <location>
        <begin position="275"/>
        <end position="308"/>
    </location>
</feature>